<dbReference type="EMBL" id="JAJAGQ010000005">
    <property type="protein sequence ID" value="KAJ8563006.1"/>
    <property type="molecule type" value="Genomic_DNA"/>
</dbReference>
<gene>
    <name evidence="2" type="ORF">K7X08_031458</name>
</gene>
<dbReference type="Proteomes" id="UP001152561">
    <property type="component" value="Unassembled WGS sequence"/>
</dbReference>
<proteinExistence type="predicted"/>
<organism evidence="2 3">
    <name type="scientific">Anisodus acutangulus</name>
    <dbReference type="NCBI Taxonomy" id="402998"/>
    <lineage>
        <taxon>Eukaryota</taxon>
        <taxon>Viridiplantae</taxon>
        <taxon>Streptophyta</taxon>
        <taxon>Embryophyta</taxon>
        <taxon>Tracheophyta</taxon>
        <taxon>Spermatophyta</taxon>
        <taxon>Magnoliopsida</taxon>
        <taxon>eudicotyledons</taxon>
        <taxon>Gunneridae</taxon>
        <taxon>Pentapetalae</taxon>
        <taxon>asterids</taxon>
        <taxon>lamiids</taxon>
        <taxon>Solanales</taxon>
        <taxon>Solanaceae</taxon>
        <taxon>Solanoideae</taxon>
        <taxon>Hyoscyameae</taxon>
        <taxon>Anisodus</taxon>
    </lineage>
</organism>
<evidence type="ECO:0000313" key="3">
    <source>
        <dbReference type="Proteomes" id="UP001152561"/>
    </source>
</evidence>
<keyword evidence="1" id="KW-0732">Signal</keyword>
<feature type="signal peptide" evidence="1">
    <location>
        <begin position="1"/>
        <end position="23"/>
    </location>
</feature>
<feature type="chain" id="PRO_5040180402" evidence="1">
    <location>
        <begin position="24"/>
        <end position="114"/>
    </location>
</feature>
<protein>
    <submittedName>
        <fullName evidence="2">Uncharacterized protein</fullName>
    </submittedName>
</protein>
<reference evidence="3" key="1">
    <citation type="journal article" date="2023" name="Proc. Natl. Acad. Sci. U.S.A.">
        <title>Genomic and structural basis for evolution of tropane alkaloid biosynthesis.</title>
        <authorList>
            <person name="Wanga Y.-J."/>
            <person name="Taina T."/>
            <person name="Yua J.-Y."/>
            <person name="Lia J."/>
            <person name="Xua B."/>
            <person name="Chenc J."/>
            <person name="D'Auriad J.C."/>
            <person name="Huanga J.-P."/>
            <person name="Huanga S.-X."/>
        </authorList>
    </citation>
    <scope>NUCLEOTIDE SEQUENCE [LARGE SCALE GENOMIC DNA]</scope>
    <source>
        <strain evidence="3">cv. KIB-2019</strain>
    </source>
</reference>
<comment type="caution">
    <text evidence="2">The sequence shown here is derived from an EMBL/GenBank/DDBJ whole genome shotgun (WGS) entry which is preliminary data.</text>
</comment>
<evidence type="ECO:0000313" key="2">
    <source>
        <dbReference type="EMBL" id="KAJ8563006.1"/>
    </source>
</evidence>
<evidence type="ECO:0000256" key="1">
    <source>
        <dbReference type="SAM" id="SignalP"/>
    </source>
</evidence>
<keyword evidence="3" id="KW-1185">Reference proteome</keyword>
<accession>A0A9Q1MPD9</accession>
<dbReference type="AlphaFoldDB" id="A0A9Q1MPD9"/>
<name>A0A9Q1MPD9_9SOLA</name>
<sequence>MERFFLHLIILKLTLEAHDVVIAQPQDDVADGDIGNDVGEAEINKRAEKADGHWGDCSNYFAPPLPSCSNENTSCAFEFDRNNDMENEEQSAGFEGIQAMIQTYMERESRSEEE</sequence>